<reference evidence="1 2" key="1">
    <citation type="journal article" date="2023" name="Nucleic Acids Res.">
        <title>The hologenome of Daphnia magna reveals possible DNA methylation and microbiome-mediated evolution of the host genome.</title>
        <authorList>
            <person name="Chaturvedi A."/>
            <person name="Li X."/>
            <person name="Dhandapani V."/>
            <person name="Marshall H."/>
            <person name="Kissane S."/>
            <person name="Cuenca-Cambronero M."/>
            <person name="Asole G."/>
            <person name="Calvet F."/>
            <person name="Ruiz-Romero M."/>
            <person name="Marangio P."/>
            <person name="Guigo R."/>
            <person name="Rago D."/>
            <person name="Mirbahai L."/>
            <person name="Eastwood N."/>
            <person name="Colbourne J.K."/>
            <person name="Zhou J."/>
            <person name="Mallon E."/>
            <person name="Orsini L."/>
        </authorList>
    </citation>
    <scope>NUCLEOTIDE SEQUENCE [LARGE SCALE GENOMIC DNA]</scope>
    <source>
        <strain evidence="1">LRV0_1</strain>
    </source>
</reference>
<evidence type="ECO:0000313" key="1">
    <source>
        <dbReference type="EMBL" id="KAK4017644.1"/>
    </source>
</evidence>
<comment type="caution">
    <text evidence="1">The sequence shown here is derived from an EMBL/GenBank/DDBJ whole genome shotgun (WGS) entry which is preliminary data.</text>
</comment>
<name>A0ABQ9ZXL3_9CRUS</name>
<proteinExistence type="predicted"/>
<protein>
    <submittedName>
        <fullName evidence="1">Uncharacterized protein</fullName>
    </submittedName>
</protein>
<sequence length="134" mass="15884">MVKQCIHIEYKSKYSWYNSEFTLNTKEKLMCIHIEYKSKNSWYNSVFTLNTRKYKLMKLKLMALQCIHIEYSVFTLNTRKLKLMASQCIHIEYRSKNSWFNSVFTLNTTNCSMSLTSDRRAIVIADQVARPGSI</sequence>
<gene>
    <name evidence="1" type="ORF">OUZ56_033320</name>
</gene>
<keyword evidence="2" id="KW-1185">Reference proteome</keyword>
<dbReference type="EMBL" id="JAOYFB010000011">
    <property type="protein sequence ID" value="KAK4017644.1"/>
    <property type="molecule type" value="Genomic_DNA"/>
</dbReference>
<dbReference type="Proteomes" id="UP001234178">
    <property type="component" value="Unassembled WGS sequence"/>
</dbReference>
<organism evidence="1 2">
    <name type="scientific">Daphnia magna</name>
    <dbReference type="NCBI Taxonomy" id="35525"/>
    <lineage>
        <taxon>Eukaryota</taxon>
        <taxon>Metazoa</taxon>
        <taxon>Ecdysozoa</taxon>
        <taxon>Arthropoda</taxon>
        <taxon>Crustacea</taxon>
        <taxon>Branchiopoda</taxon>
        <taxon>Diplostraca</taxon>
        <taxon>Cladocera</taxon>
        <taxon>Anomopoda</taxon>
        <taxon>Daphniidae</taxon>
        <taxon>Daphnia</taxon>
    </lineage>
</organism>
<accession>A0ABQ9ZXL3</accession>
<evidence type="ECO:0000313" key="2">
    <source>
        <dbReference type="Proteomes" id="UP001234178"/>
    </source>
</evidence>